<comment type="subunit">
    <text evidence="7">Homodimer.</text>
</comment>
<feature type="binding site" evidence="7">
    <location>
        <position position="264"/>
    </location>
    <ligand>
        <name>Mg(2+)</name>
        <dbReference type="ChEBI" id="CHEBI:18420"/>
    </ligand>
</feature>
<dbReference type="Gene3D" id="3.30.470.20">
    <property type="entry name" value="ATP-grasp fold, B domain"/>
    <property type="match status" value="1"/>
</dbReference>
<dbReference type="Gene3D" id="3.40.50.20">
    <property type="match status" value="1"/>
</dbReference>
<name>A0ABV0JQC6_9CYAN</name>
<comment type="pathway">
    <text evidence="7">Purine metabolism; IMP biosynthesis via de novo pathway; N(2)-formyl-N(1)-(5-phospho-D-ribosyl)glycinamide from N(1)-(5-phospho-D-ribosyl)glycinamide (formate route): step 1/1.</text>
</comment>
<dbReference type="InterPro" id="IPR003135">
    <property type="entry name" value="ATP-grasp_carboxylate-amine"/>
</dbReference>
<dbReference type="NCBIfam" id="TIGR01142">
    <property type="entry name" value="purT"/>
    <property type="match status" value="1"/>
</dbReference>
<dbReference type="InterPro" id="IPR011761">
    <property type="entry name" value="ATP-grasp"/>
</dbReference>
<dbReference type="Pfam" id="PF02222">
    <property type="entry name" value="ATP-grasp"/>
    <property type="match status" value="1"/>
</dbReference>
<dbReference type="GO" id="GO:0016740">
    <property type="term" value="F:transferase activity"/>
    <property type="evidence" value="ECO:0007669"/>
    <property type="project" value="UniProtKB-KW"/>
</dbReference>
<evidence type="ECO:0000256" key="7">
    <source>
        <dbReference type="HAMAP-Rule" id="MF_01643"/>
    </source>
</evidence>
<gene>
    <name evidence="7 9" type="primary">purT</name>
    <name evidence="9" type="ORF">NDI37_13315</name>
</gene>
<accession>A0ABV0JQC6</accession>
<feature type="binding site" evidence="7">
    <location>
        <position position="78"/>
    </location>
    <ligand>
        <name>N(1)-(5-phospho-beta-D-ribosyl)glycinamide</name>
        <dbReference type="ChEBI" id="CHEBI:143788"/>
    </ligand>
</feature>
<comment type="catalytic activity">
    <reaction evidence="7">
        <text>N(1)-(5-phospho-beta-D-ribosyl)glycinamide + formate + ATP = N(2)-formyl-N(1)-(5-phospho-beta-D-ribosyl)glycinamide + ADP + phosphate + H(+)</text>
        <dbReference type="Rhea" id="RHEA:24829"/>
        <dbReference type="ChEBI" id="CHEBI:15378"/>
        <dbReference type="ChEBI" id="CHEBI:15740"/>
        <dbReference type="ChEBI" id="CHEBI:30616"/>
        <dbReference type="ChEBI" id="CHEBI:43474"/>
        <dbReference type="ChEBI" id="CHEBI:143788"/>
        <dbReference type="ChEBI" id="CHEBI:147286"/>
        <dbReference type="ChEBI" id="CHEBI:456216"/>
        <dbReference type="EC" id="6.3.1.21"/>
    </reaction>
</comment>
<dbReference type="InterPro" id="IPR016185">
    <property type="entry name" value="PreATP-grasp_dom_sf"/>
</dbReference>
<sequence>MKKSLKLPQKLMLLGSGELGKEFTIAAQRLGNYVIAVDRYHNAPAMQVADESEVISMLSPDQLESIVQKHQPNFIIPEIEAIRTEKLIEFEQRGIIVIPTATATHYTMNRDRIRELAHQKLGIRTAKYGYATTLEELIEVSEKIGFPNVVKPVMSSSGKGQSVVESPEKIQTAWKYAVEGSRGDSQKLIVEEFIPFELEITLLTIKQWNAPTIFCPPIGHLQERGDYRESWQPAVVSEELLQEAQAIAQKVTDALGGAGIFGVEFFITKDSVIFSELSPRPHDTGMVTLISQNLNEFELHLRAVLDLPIPKIEQLGASASAVILANRNSNSIAFVGVQDALSEPDVDLRLFGKPNSRPGRRMGVTLAKGRNVQEARDKATTAVSKIKIVDQEDFDA</sequence>
<keyword evidence="4 7" id="KW-0658">Purine biosynthesis</keyword>
<evidence type="ECO:0000256" key="1">
    <source>
        <dbReference type="ARBA" id="ARBA00022598"/>
    </source>
</evidence>
<dbReference type="PANTHER" id="PTHR43055:SF1">
    <property type="entry name" value="FORMATE-DEPENDENT PHOSPHORIBOSYLGLYCINAMIDE FORMYLTRANSFERASE"/>
    <property type="match status" value="1"/>
</dbReference>
<keyword evidence="10" id="KW-1185">Reference proteome</keyword>
<feature type="binding site" evidence="7">
    <location>
        <begin position="191"/>
        <end position="194"/>
    </location>
    <ligand>
        <name>ATP</name>
        <dbReference type="ChEBI" id="CHEBI:30616"/>
    </ligand>
</feature>
<evidence type="ECO:0000313" key="9">
    <source>
        <dbReference type="EMBL" id="MEP0865445.1"/>
    </source>
</evidence>
<dbReference type="Pfam" id="PF21244">
    <property type="entry name" value="PurT_C"/>
    <property type="match status" value="1"/>
</dbReference>
<feature type="binding site" evidence="7">
    <location>
        <position position="110"/>
    </location>
    <ligand>
        <name>ATP</name>
        <dbReference type="ChEBI" id="CHEBI:30616"/>
    </ligand>
</feature>
<comment type="similarity">
    <text evidence="7">Belongs to the PurK/PurT family.</text>
</comment>
<dbReference type="Pfam" id="PF22660">
    <property type="entry name" value="RS_preATP-grasp-like"/>
    <property type="match status" value="1"/>
</dbReference>
<evidence type="ECO:0000256" key="4">
    <source>
        <dbReference type="ARBA" id="ARBA00022755"/>
    </source>
</evidence>
<dbReference type="Gene3D" id="3.30.1490.20">
    <property type="entry name" value="ATP-grasp fold, A domain"/>
    <property type="match status" value="1"/>
</dbReference>
<dbReference type="PROSITE" id="PS50975">
    <property type="entry name" value="ATP_GRASP"/>
    <property type="match status" value="1"/>
</dbReference>
<feature type="binding site" evidence="7">
    <location>
        <position position="199"/>
    </location>
    <ligand>
        <name>ATP</name>
        <dbReference type="ChEBI" id="CHEBI:30616"/>
    </ligand>
</feature>
<dbReference type="NCBIfam" id="NF006766">
    <property type="entry name" value="PRK09288.1"/>
    <property type="match status" value="1"/>
</dbReference>
<evidence type="ECO:0000313" key="10">
    <source>
        <dbReference type="Proteomes" id="UP001442494"/>
    </source>
</evidence>
<dbReference type="SUPFAM" id="SSF56059">
    <property type="entry name" value="Glutathione synthetase ATP-binding domain-like"/>
    <property type="match status" value="1"/>
</dbReference>
<evidence type="ECO:0000256" key="3">
    <source>
        <dbReference type="ARBA" id="ARBA00022741"/>
    </source>
</evidence>
<dbReference type="HAMAP" id="MF_01643">
    <property type="entry name" value="PurT"/>
    <property type="match status" value="1"/>
</dbReference>
<dbReference type="SUPFAM" id="SSF52440">
    <property type="entry name" value="PreATP-grasp domain"/>
    <property type="match status" value="1"/>
</dbReference>
<organism evidence="9 10">
    <name type="scientific">Funiculus sociatus GB2-A5</name>
    <dbReference type="NCBI Taxonomy" id="2933946"/>
    <lineage>
        <taxon>Bacteria</taxon>
        <taxon>Bacillati</taxon>
        <taxon>Cyanobacteriota</taxon>
        <taxon>Cyanophyceae</taxon>
        <taxon>Coleofasciculales</taxon>
        <taxon>Coleofasciculaceae</taxon>
        <taxon>Funiculus</taxon>
    </lineage>
</organism>
<feature type="binding site" evidence="7">
    <location>
        <position position="353"/>
    </location>
    <ligand>
        <name>N(1)-(5-phospho-beta-D-ribosyl)glycinamide</name>
        <dbReference type="ChEBI" id="CHEBI:143788"/>
    </ligand>
</feature>
<feature type="domain" description="ATP-grasp" evidence="8">
    <location>
        <begin position="115"/>
        <end position="305"/>
    </location>
</feature>
<dbReference type="InterPro" id="IPR005862">
    <property type="entry name" value="PurT"/>
</dbReference>
<dbReference type="EMBL" id="JAMPKK010000026">
    <property type="protein sequence ID" value="MEP0865445.1"/>
    <property type="molecule type" value="Genomic_DNA"/>
</dbReference>
<feature type="binding site" evidence="7">
    <location>
        <position position="276"/>
    </location>
    <ligand>
        <name>Mg(2+)</name>
        <dbReference type="ChEBI" id="CHEBI:18420"/>
    </ligand>
</feature>
<feature type="binding site" evidence="7">
    <location>
        <position position="283"/>
    </location>
    <ligand>
        <name>N(1)-(5-phospho-beta-D-ribosyl)glycinamide</name>
        <dbReference type="ChEBI" id="CHEBI:143788"/>
    </ligand>
</feature>
<evidence type="ECO:0000256" key="2">
    <source>
        <dbReference type="ARBA" id="ARBA00022723"/>
    </source>
</evidence>
<dbReference type="PANTHER" id="PTHR43055">
    <property type="entry name" value="FORMATE-DEPENDENT PHOSPHORIBOSYLGLYCINAMIDE FORMYLTRANSFERASE"/>
    <property type="match status" value="1"/>
</dbReference>
<protein>
    <recommendedName>
        <fullName evidence="7">Formate-dependent phosphoribosylglycinamide formyltransferase</fullName>
        <ecNumber evidence="7">6.3.1.21</ecNumber>
    </recommendedName>
    <alternativeName>
        <fullName evidence="7">5'-phosphoribosylglycinamide transformylase 2</fullName>
    </alternativeName>
    <alternativeName>
        <fullName evidence="7">Formate-dependent GAR transformylase</fullName>
    </alternativeName>
    <alternativeName>
        <fullName evidence="7">GAR transformylase 2</fullName>
        <shortName evidence="7">GART 2</shortName>
    </alternativeName>
    <alternativeName>
        <fullName evidence="7">Non-folate glycinamide ribonucleotide transformylase</fullName>
    </alternativeName>
    <alternativeName>
        <fullName evidence="7">Phosphoribosylglycinamide formyltransferase 2</fullName>
    </alternativeName>
</protein>
<keyword evidence="3 7" id="KW-0547">Nucleotide-binding</keyword>
<keyword evidence="9" id="KW-0808">Transferase</keyword>
<feature type="binding site" evidence="7">
    <location>
        <position position="151"/>
    </location>
    <ligand>
        <name>ATP</name>
        <dbReference type="ChEBI" id="CHEBI:30616"/>
    </ligand>
</feature>
<keyword evidence="6 7" id="KW-0460">Magnesium</keyword>
<dbReference type="EC" id="6.3.1.21" evidence="7"/>
<proteinExistence type="inferred from homology"/>
<reference evidence="9 10" key="1">
    <citation type="submission" date="2022-04" db="EMBL/GenBank/DDBJ databases">
        <title>Positive selection, recombination, and allopatry shape intraspecific diversity of widespread and dominant cyanobacteria.</title>
        <authorList>
            <person name="Wei J."/>
            <person name="Shu W."/>
            <person name="Hu C."/>
        </authorList>
    </citation>
    <scope>NUCLEOTIDE SEQUENCE [LARGE SCALE GENOMIC DNA]</scope>
    <source>
        <strain evidence="9 10">GB2-A5</strain>
    </source>
</reference>
<dbReference type="InterPro" id="IPR048740">
    <property type="entry name" value="PurT_C"/>
</dbReference>
<evidence type="ECO:0000259" key="8">
    <source>
        <dbReference type="PROSITE" id="PS50975"/>
    </source>
</evidence>
<dbReference type="InterPro" id="IPR011054">
    <property type="entry name" value="Rudment_hybrid_motif"/>
</dbReference>
<keyword evidence="2 7" id="KW-0479">Metal-binding</keyword>
<feature type="binding site" evidence="7">
    <location>
        <begin position="156"/>
        <end position="161"/>
    </location>
    <ligand>
        <name>ATP</name>
        <dbReference type="ChEBI" id="CHEBI:30616"/>
    </ligand>
</feature>
<feature type="binding site" evidence="7">
    <location>
        <begin position="18"/>
        <end position="19"/>
    </location>
    <ligand>
        <name>N(1)-(5-phospho-beta-D-ribosyl)glycinamide</name>
        <dbReference type="ChEBI" id="CHEBI:143788"/>
    </ligand>
</feature>
<evidence type="ECO:0000256" key="6">
    <source>
        <dbReference type="ARBA" id="ARBA00022842"/>
    </source>
</evidence>
<comment type="caution">
    <text evidence="9">The sequence shown here is derived from an EMBL/GenBank/DDBJ whole genome shotgun (WGS) entry which is preliminary data.</text>
</comment>
<dbReference type="Proteomes" id="UP001442494">
    <property type="component" value="Unassembled WGS sequence"/>
</dbReference>
<dbReference type="InterPro" id="IPR054350">
    <property type="entry name" value="PurT/PurK_preATP-grasp"/>
</dbReference>
<keyword evidence="5 7" id="KW-0067">ATP-binding</keyword>
<feature type="binding site" evidence="7">
    <location>
        <begin position="360"/>
        <end position="361"/>
    </location>
    <ligand>
        <name>N(1)-(5-phospho-beta-D-ribosyl)glycinamide</name>
        <dbReference type="ChEBI" id="CHEBI:143788"/>
    </ligand>
</feature>
<dbReference type="InterPro" id="IPR013815">
    <property type="entry name" value="ATP_grasp_subdomain_1"/>
</dbReference>
<dbReference type="SUPFAM" id="SSF51246">
    <property type="entry name" value="Rudiment single hybrid motif"/>
    <property type="match status" value="1"/>
</dbReference>
<evidence type="ECO:0000256" key="5">
    <source>
        <dbReference type="ARBA" id="ARBA00022840"/>
    </source>
</evidence>
<dbReference type="RefSeq" id="WP_190421404.1">
    <property type="nucleotide sequence ID" value="NZ_JAMPKK010000026.1"/>
</dbReference>
<comment type="function">
    <text evidence="7">Involved in the de novo purine biosynthesis. Catalyzes the transfer of formate to 5-phospho-ribosyl-glycinamide (GAR), producing 5-phospho-ribosyl-N-formylglycinamide (FGAR). Formate is provided by PurU via hydrolysis of 10-formyl-tetrahydrofolate.</text>
</comment>
<keyword evidence="1 7" id="KW-0436">Ligase</keyword>